<evidence type="ECO:0000256" key="2">
    <source>
        <dbReference type="ARBA" id="ARBA00023235"/>
    </source>
</evidence>
<sequence length="65" mass="7051">MPLIHVQQTPGKTAEQKAELVRELTDAYVKATGSKPESVWVTVQEIGTDSWSIAGETLAARAAKR</sequence>
<gene>
    <name evidence="4" type="ORF">BFF78_29720</name>
</gene>
<protein>
    <submittedName>
        <fullName evidence="4">4-oxalocrotonate tautomerase</fullName>
    </submittedName>
</protein>
<dbReference type="PANTHER" id="PTHR35530">
    <property type="entry name" value="TAUTOMERASE-RELATED"/>
    <property type="match status" value="1"/>
</dbReference>
<dbReference type="InterPro" id="IPR004370">
    <property type="entry name" value="4-OT-like_dom"/>
</dbReference>
<dbReference type="KEGG" id="spun:BFF78_29720"/>
<evidence type="ECO:0000256" key="1">
    <source>
        <dbReference type="ARBA" id="ARBA00006723"/>
    </source>
</evidence>
<dbReference type="RefSeq" id="WP_031050342.1">
    <property type="nucleotide sequence ID" value="NZ_CP017248.1"/>
</dbReference>
<dbReference type="Gene3D" id="3.30.429.10">
    <property type="entry name" value="Macrophage Migration Inhibitory Factor"/>
    <property type="match status" value="1"/>
</dbReference>
<dbReference type="Pfam" id="PF01361">
    <property type="entry name" value="Tautomerase"/>
    <property type="match status" value="1"/>
</dbReference>
<dbReference type="SUPFAM" id="SSF55331">
    <property type="entry name" value="Tautomerase/MIF"/>
    <property type="match status" value="1"/>
</dbReference>
<evidence type="ECO:0000313" key="5">
    <source>
        <dbReference type="Proteomes" id="UP000094960"/>
    </source>
</evidence>
<keyword evidence="2" id="KW-0413">Isomerase</keyword>
<dbReference type="GO" id="GO:0016853">
    <property type="term" value="F:isomerase activity"/>
    <property type="evidence" value="ECO:0007669"/>
    <property type="project" value="UniProtKB-KW"/>
</dbReference>
<dbReference type="EMBL" id="CP017248">
    <property type="protein sequence ID" value="AOR37404.1"/>
    <property type="molecule type" value="Genomic_DNA"/>
</dbReference>
<accession>A0A1D7YPF1</accession>
<dbReference type="PANTHER" id="PTHR35530:SF1">
    <property type="entry name" value="2-HYDROXYMUCONATE TAUTOMERASE"/>
    <property type="match status" value="1"/>
</dbReference>
<keyword evidence="5" id="KW-1185">Reference proteome</keyword>
<proteinExistence type="inferred from homology"/>
<evidence type="ECO:0000313" key="4">
    <source>
        <dbReference type="EMBL" id="AOR37404.1"/>
    </source>
</evidence>
<dbReference type="InterPro" id="IPR014347">
    <property type="entry name" value="Tautomerase/MIF_sf"/>
</dbReference>
<reference evidence="5" key="1">
    <citation type="submission" date="2016-09" db="EMBL/GenBank/DDBJ databases">
        <title>Streptomyces puniciscabiei strain:TW1S1 Genome sequencing and assembly.</title>
        <authorList>
            <person name="Kim M.-K."/>
            <person name="Kim S.B."/>
        </authorList>
    </citation>
    <scope>NUCLEOTIDE SEQUENCE [LARGE SCALE GENOMIC DNA]</scope>
    <source>
        <strain evidence="5">TW1S1</strain>
    </source>
</reference>
<evidence type="ECO:0000259" key="3">
    <source>
        <dbReference type="Pfam" id="PF01361"/>
    </source>
</evidence>
<dbReference type="AlphaFoldDB" id="A0A1D7YPF1"/>
<organism evidence="4 5">
    <name type="scientific">Streptomyces fodineus</name>
    <dbReference type="NCBI Taxonomy" id="1904616"/>
    <lineage>
        <taxon>Bacteria</taxon>
        <taxon>Bacillati</taxon>
        <taxon>Actinomycetota</taxon>
        <taxon>Actinomycetes</taxon>
        <taxon>Kitasatosporales</taxon>
        <taxon>Streptomycetaceae</taxon>
        <taxon>Streptomyces</taxon>
    </lineage>
</organism>
<feature type="domain" description="4-oxalocrotonate tautomerase-like" evidence="3">
    <location>
        <begin position="2"/>
        <end position="61"/>
    </location>
</feature>
<name>A0A1D7YPF1_9ACTN</name>
<dbReference type="GeneID" id="91461470"/>
<dbReference type="Proteomes" id="UP000094960">
    <property type="component" value="Chromosome"/>
</dbReference>
<comment type="similarity">
    <text evidence="1">Belongs to the 4-oxalocrotonate tautomerase family.</text>
</comment>